<dbReference type="Gene3D" id="1.20.1250.20">
    <property type="entry name" value="MFS general substrate transporter like domains"/>
    <property type="match status" value="2"/>
</dbReference>
<name>A0A4D6XCM1_PSEPU</name>
<evidence type="ECO:0000256" key="5">
    <source>
        <dbReference type="ARBA" id="ARBA00022989"/>
    </source>
</evidence>
<dbReference type="PANTHER" id="PTHR23522">
    <property type="entry name" value="BLL5896 PROTEIN"/>
    <property type="match status" value="1"/>
</dbReference>
<dbReference type="InterPro" id="IPR020846">
    <property type="entry name" value="MFS_dom"/>
</dbReference>
<feature type="transmembrane region" description="Helical" evidence="7">
    <location>
        <begin position="180"/>
        <end position="200"/>
    </location>
</feature>
<dbReference type="PANTHER" id="PTHR23522:SF4">
    <property type="entry name" value="NUCLEOSIDE PERMEASE NUPG-RELATED"/>
    <property type="match status" value="1"/>
</dbReference>
<dbReference type="RefSeq" id="WP_136915646.1">
    <property type="nucleotide sequence ID" value="NZ_CP039371.1"/>
</dbReference>
<feature type="transmembrane region" description="Helical" evidence="7">
    <location>
        <begin position="352"/>
        <end position="379"/>
    </location>
</feature>
<feature type="transmembrane region" description="Helical" evidence="7">
    <location>
        <begin position="291"/>
        <end position="311"/>
    </location>
</feature>
<dbReference type="GO" id="GO:0005886">
    <property type="term" value="C:plasma membrane"/>
    <property type="evidence" value="ECO:0007669"/>
    <property type="project" value="UniProtKB-SubCell"/>
</dbReference>
<evidence type="ECO:0000259" key="8">
    <source>
        <dbReference type="PROSITE" id="PS50850"/>
    </source>
</evidence>
<keyword evidence="2" id="KW-0813">Transport</keyword>
<evidence type="ECO:0000256" key="2">
    <source>
        <dbReference type="ARBA" id="ARBA00022448"/>
    </source>
</evidence>
<evidence type="ECO:0000313" key="9">
    <source>
        <dbReference type="EMBL" id="QCI13527.1"/>
    </source>
</evidence>
<reference evidence="10" key="1">
    <citation type="submission" date="2019-04" db="EMBL/GenBank/DDBJ databases">
        <title>Genome sequence of Pseudomonas putida 1290, an auxin catabolizing strain.</title>
        <authorList>
            <person name="Laird T.S."/>
            <person name="Leveau J.H.J."/>
        </authorList>
    </citation>
    <scope>NUCLEOTIDE SEQUENCE [LARGE SCALE GENOMIC DNA]</scope>
    <source>
        <strain evidence="10">1290</strain>
    </source>
</reference>
<dbReference type="InterPro" id="IPR036259">
    <property type="entry name" value="MFS_trans_sf"/>
</dbReference>
<dbReference type="InterPro" id="IPR004740">
    <property type="entry name" value="Nuc_H_symport"/>
</dbReference>
<evidence type="ECO:0000256" key="4">
    <source>
        <dbReference type="ARBA" id="ARBA00022692"/>
    </source>
</evidence>
<feature type="transmembrane region" description="Helical" evidence="7">
    <location>
        <begin position="56"/>
        <end position="78"/>
    </location>
</feature>
<feature type="transmembrane region" description="Helical" evidence="7">
    <location>
        <begin position="317"/>
        <end position="340"/>
    </location>
</feature>
<gene>
    <name evidence="9" type="ORF">E6B08_20175</name>
</gene>
<comment type="subcellular location">
    <subcellularLocation>
        <location evidence="1">Cell membrane</location>
        <topology evidence="1">Multi-pass membrane protein</topology>
    </subcellularLocation>
</comment>
<dbReference type="GO" id="GO:0015213">
    <property type="term" value="F:uridine transmembrane transporter activity"/>
    <property type="evidence" value="ECO:0007669"/>
    <property type="project" value="TreeGrafter"/>
</dbReference>
<feature type="domain" description="Major facilitator superfamily (MFS) profile" evidence="8">
    <location>
        <begin position="180"/>
        <end position="421"/>
    </location>
</feature>
<dbReference type="Pfam" id="PF03825">
    <property type="entry name" value="Nuc_H_symport"/>
    <property type="match status" value="1"/>
</dbReference>
<evidence type="ECO:0000256" key="3">
    <source>
        <dbReference type="ARBA" id="ARBA00022475"/>
    </source>
</evidence>
<keyword evidence="4 7" id="KW-0812">Transmembrane</keyword>
<dbReference type="GO" id="GO:0015212">
    <property type="term" value="F:cytidine transmembrane transporter activity"/>
    <property type="evidence" value="ECO:0007669"/>
    <property type="project" value="TreeGrafter"/>
</dbReference>
<feature type="transmembrane region" description="Helical" evidence="7">
    <location>
        <begin position="116"/>
        <end position="140"/>
    </location>
</feature>
<evidence type="ECO:0000256" key="1">
    <source>
        <dbReference type="ARBA" id="ARBA00004651"/>
    </source>
</evidence>
<dbReference type="AlphaFoldDB" id="A0A4D6XCM1"/>
<feature type="transmembrane region" description="Helical" evidence="7">
    <location>
        <begin position="25"/>
        <end position="50"/>
    </location>
</feature>
<dbReference type="PROSITE" id="PS50850">
    <property type="entry name" value="MFS"/>
    <property type="match status" value="1"/>
</dbReference>
<dbReference type="EMBL" id="CP039371">
    <property type="protein sequence ID" value="QCI13527.1"/>
    <property type="molecule type" value="Genomic_DNA"/>
</dbReference>
<feature type="transmembrane region" description="Helical" evidence="7">
    <location>
        <begin position="261"/>
        <end position="284"/>
    </location>
</feature>
<feature type="transmembrane region" description="Helical" evidence="7">
    <location>
        <begin position="152"/>
        <end position="174"/>
    </location>
</feature>
<dbReference type="Proteomes" id="UP000298551">
    <property type="component" value="Chromosome"/>
</dbReference>
<feature type="transmembrane region" description="Helical" evidence="7">
    <location>
        <begin position="229"/>
        <end position="249"/>
    </location>
</feature>
<evidence type="ECO:0000256" key="7">
    <source>
        <dbReference type="SAM" id="Phobius"/>
    </source>
</evidence>
<keyword evidence="3" id="KW-1003">Cell membrane</keyword>
<feature type="transmembrane region" description="Helical" evidence="7">
    <location>
        <begin position="90"/>
        <end position="110"/>
    </location>
</feature>
<dbReference type="OrthoDB" id="9783013at2"/>
<protein>
    <submittedName>
        <fullName evidence="9">MFS transporter</fullName>
    </submittedName>
</protein>
<sequence length="421" mass="44905">MTIKRLQAHLLAGAPREIKCGQRTVFIQLSSMMLLEFVIFGAWFATLGLVLQNQGLASYIGPTYLLCAIAAMVSPLFLGALADRFMEAQWVLALAHLLGAVALFMLPATLESGRVGVFLTLIFCYMLLFMPTLGLVNSISLRHLGESRMSFAYIRVFAPLGWVLAGLGIGWAGLSASTSIFTVAAAASAVLGLYALLLPATPPPVRQSRFTLGELVGVKAFVLFRNRNFTVLLFCSLLTAVSLGIYNAFSAAYLSALGITNVAGTLGLGQLSEVVFIATIPFVLSKIGMKWTLLVGIGMWAVRFLLFCLAPEHGNQLAVIGVALHGICNDFCVVIAAMYIDRLAPQELAAQAQSWVILVFSGVGAAIGSVISGAVYGHFVAPDAASGGHAWIALWAVPIGVVVVNMLIWIFLFNDKEVSEA</sequence>
<accession>A0A4D6XCM1</accession>
<proteinExistence type="predicted"/>
<organism evidence="9 10">
    <name type="scientific">Pseudomonas putida</name>
    <name type="common">Arthrobacter siderocapsulatus</name>
    <dbReference type="NCBI Taxonomy" id="303"/>
    <lineage>
        <taxon>Bacteria</taxon>
        <taxon>Pseudomonadati</taxon>
        <taxon>Pseudomonadota</taxon>
        <taxon>Gammaproteobacteria</taxon>
        <taxon>Pseudomonadales</taxon>
        <taxon>Pseudomonadaceae</taxon>
        <taxon>Pseudomonas</taxon>
    </lineage>
</organism>
<keyword evidence="5 7" id="KW-1133">Transmembrane helix</keyword>
<feature type="transmembrane region" description="Helical" evidence="7">
    <location>
        <begin position="391"/>
        <end position="413"/>
    </location>
</feature>
<evidence type="ECO:0000313" key="10">
    <source>
        <dbReference type="Proteomes" id="UP000298551"/>
    </source>
</evidence>
<dbReference type="SUPFAM" id="SSF103473">
    <property type="entry name" value="MFS general substrate transporter"/>
    <property type="match status" value="1"/>
</dbReference>
<keyword evidence="6 7" id="KW-0472">Membrane</keyword>
<evidence type="ECO:0000256" key="6">
    <source>
        <dbReference type="ARBA" id="ARBA00023136"/>
    </source>
</evidence>